<comment type="catalytic activity">
    <reaction evidence="10">
        <text>O-phospho-D-serine + H2O = D-serine + phosphate</text>
        <dbReference type="Rhea" id="RHEA:24873"/>
        <dbReference type="ChEBI" id="CHEBI:15377"/>
        <dbReference type="ChEBI" id="CHEBI:35247"/>
        <dbReference type="ChEBI" id="CHEBI:43474"/>
        <dbReference type="ChEBI" id="CHEBI:58680"/>
        <dbReference type="EC" id="3.1.3.3"/>
    </reaction>
</comment>
<dbReference type="InterPro" id="IPR036412">
    <property type="entry name" value="HAD-like_sf"/>
</dbReference>
<keyword evidence="8" id="KW-0718">Serine biosynthesis</keyword>
<dbReference type="InterPro" id="IPR023214">
    <property type="entry name" value="HAD_sf"/>
</dbReference>
<organism evidence="13 14">
    <name type="scientific">Mucilaginibacter agri</name>
    <dbReference type="NCBI Taxonomy" id="2695265"/>
    <lineage>
        <taxon>Bacteria</taxon>
        <taxon>Pseudomonadati</taxon>
        <taxon>Bacteroidota</taxon>
        <taxon>Sphingobacteriia</taxon>
        <taxon>Sphingobacteriales</taxon>
        <taxon>Sphingobacteriaceae</taxon>
        <taxon>Mucilaginibacter</taxon>
    </lineage>
</organism>
<dbReference type="InterPro" id="IPR050582">
    <property type="entry name" value="HAD-like_SerB"/>
</dbReference>
<feature type="chain" id="PRO_5038029486" description="phosphoserine phosphatase" evidence="12">
    <location>
        <begin position="22"/>
        <end position="345"/>
    </location>
</feature>
<evidence type="ECO:0000256" key="3">
    <source>
        <dbReference type="ARBA" id="ARBA00012640"/>
    </source>
</evidence>
<evidence type="ECO:0000313" key="14">
    <source>
        <dbReference type="Proteomes" id="UP000638732"/>
    </source>
</evidence>
<dbReference type="Gene3D" id="3.40.50.1000">
    <property type="entry name" value="HAD superfamily/HAD-like"/>
    <property type="match status" value="1"/>
</dbReference>
<evidence type="ECO:0000256" key="6">
    <source>
        <dbReference type="ARBA" id="ARBA00022801"/>
    </source>
</evidence>
<keyword evidence="7" id="KW-0460">Magnesium</keyword>
<gene>
    <name evidence="13" type="ORF">GSY63_08330</name>
</gene>
<evidence type="ECO:0000256" key="1">
    <source>
        <dbReference type="ARBA" id="ARBA00001946"/>
    </source>
</evidence>
<evidence type="ECO:0000256" key="8">
    <source>
        <dbReference type="ARBA" id="ARBA00023299"/>
    </source>
</evidence>
<reference evidence="13" key="2">
    <citation type="submission" date="2020-10" db="EMBL/GenBank/DDBJ databases">
        <title>Mucilaginibacter sp. nov., isolated from soil.</title>
        <authorList>
            <person name="Jeon C.O."/>
        </authorList>
    </citation>
    <scope>NUCLEOTIDE SEQUENCE</scope>
    <source>
        <strain evidence="13">R11</strain>
    </source>
</reference>
<comment type="cofactor">
    <cofactor evidence="1">
        <name>Mg(2+)</name>
        <dbReference type="ChEBI" id="CHEBI:18420"/>
    </cofactor>
</comment>
<keyword evidence="5" id="KW-0479">Metal-binding</keyword>
<dbReference type="SUPFAM" id="SSF56784">
    <property type="entry name" value="HAD-like"/>
    <property type="match status" value="1"/>
</dbReference>
<accession>A0A965ZGI7</accession>
<name>A0A965ZGI7_9SPHI</name>
<dbReference type="PANTHER" id="PTHR43344:SF2">
    <property type="entry name" value="PHOSPHOSERINE PHOSPHATASE"/>
    <property type="match status" value="1"/>
</dbReference>
<evidence type="ECO:0000256" key="11">
    <source>
        <dbReference type="SAM" id="MobiDB-lite"/>
    </source>
</evidence>
<dbReference type="PROSITE" id="PS51257">
    <property type="entry name" value="PROKAR_LIPOPROTEIN"/>
    <property type="match status" value="1"/>
</dbReference>
<keyword evidence="14" id="KW-1185">Reference proteome</keyword>
<evidence type="ECO:0000256" key="5">
    <source>
        <dbReference type="ARBA" id="ARBA00022723"/>
    </source>
</evidence>
<feature type="region of interest" description="Disordered" evidence="11">
    <location>
        <begin position="26"/>
        <end position="46"/>
    </location>
</feature>
<dbReference type="EMBL" id="WWEO01000041">
    <property type="protein sequence ID" value="NCD69362.1"/>
    <property type="molecule type" value="Genomic_DNA"/>
</dbReference>
<protein>
    <recommendedName>
        <fullName evidence="3">phosphoserine phosphatase</fullName>
        <ecNumber evidence="3">3.1.3.3</ecNumber>
    </recommendedName>
</protein>
<proteinExistence type="predicted"/>
<evidence type="ECO:0000256" key="2">
    <source>
        <dbReference type="ARBA" id="ARBA00005135"/>
    </source>
</evidence>
<feature type="signal peptide" evidence="12">
    <location>
        <begin position="1"/>
        <end position="21"/>
    </location>
</feature>
<dbReference type="EC" id="3.1.3.3" evidence="3"/>
<evidence type="ECO:0000256" key="9">
    <source>
        <dbReference type="ARBA" id="ARBA00048138"/>
    </source>
</evidence>
<dbReference type="PANTHER" id="PTHR43344">
    <property type="entry name" value="PHOSPHOSERINE PHOSPHATASE"/>
    <property type="match status" value="1"/>
</dbReference>
<comment type="catalytic activity">
    <reaction evidence="9">
        <text>O-phospho-L-serine + H2O = L-serine + phosphate</text>
        <dbReference type="Rhea" id="RHEA:21208"/>
        <dbReference type="ChEBI" id="CHEBI:15377"/>
        <dbReference type="ChEBI" id="CHEBI:33384"/>
        <dbReference type="ChEBI" id="CHEBI:43474"/>
        <dbReference type="ChEBI" id="CHEBI:57524"/>
        <dbReference type="EC" id="3.1.3.3"/>
    </reaction>
</comment>
<dbReference type="AlphaFoldDB" id="A0A965ZGI7"/>
<evidence type="ECO:0000256" key="7">
    <source>
        <dbReference type="ARBA" id="ARBA00022842"/>
    </source>
</evidence>
<evidence type="ECO:0000256" key="12">
    <source>
        <dbReference type="SAM" id="SignalP"/>
    </source>
</evidence>
<dbReference type="CDD" id="cd01427">
    <property type="entry name" value="HAD_like"/>
    <property type="match status" value="1"/>
</dbReference>
<keyword evidence="6 13" id="KW-0378">Hydrolase</keyword>
<dbReference type="Pfam" id="PF12710">
    <property type="entry name" value="HAD"/>
    <property type="match status" value="1"/>
</dbReference>
<dbReference type="GO" id="GO:0005737">
    <property type="term" value="C:cytoplasm"/>
    <property type="evidence" value="ECO:0007669"/>
    <property type="project" value="TreeGrafter"/>
</dbReference>
<evidence type="ECO:0000313" key="13">
    <source>
        <dbReference type="EMBL" id="NCD69362.1"/>
    </source>
</evidence>
<keyword evidence="4" id="KW-0028">Amino-acid biosynthesis</keyword>
<dbReference type="GO" id="GO:0036424">
    <property type="term" value="F:L-phosphoserine phosphatase activity"/>
    <property type="evidence" value="ECO:0007669"/>
    <property type="project" value="TreeGrafter"/>
</dbReference>
<comment type="caution">
    <text evidence="13">The sequence shown here is derived from an EMBL/GenBank/DDBJ whole genome shotgun (WGS) entry which is preliminary data.</text>
</comment>
<dbReference type="GO" id="GO:0000287">
    <property type="term" value="F:magnesium ion binding"/>
    <property type="evidence" value="ECO:0007669"/>
    <property type="project" value="TreeGrafter"/>
</dbReference>
<comment type="pathway">
    <text evidence="2">Amino-acid biosynthesis; L-serine biosynthesis; L-serine from 3-phospho-D-glycerate: step 3/3.</text>
</comment>
<dbReference type="Proteomes" id="UP000638732">
    <property type="component" value="Unassembled WGS sequence"/>
</dbReference>
<keyword evidence="12" id="KW-0732">Signal</keyword>
<evidence type="ECO:0000256" key="4">
    <source>
        <dbReference type="ARBA" id="ARBA00022605"/>
    </source>
</evidence>
<dbReference type="GO" id="GO:0006564">
    <property type="term" value="P:L-serine biosynthetic process"/>
    <property type="evidence" value="ECO:0007669"/>
    <property type="project" value="UniProtKB-KW"/>
</dbReference>
<sequence>MSKLTLTVIYAFICFSIACNSNTPKTTDASQGAASADTSSNPLPSWNNGPVKTSIIDYVKAATDTGSETFIPIADRIATFDNDGTLWSEQPIYFQFFYAVDQIKAMAPKHPEWKTTQPYKALLENNMPELMKQGEKALLQIVATTHSGMTTDEFDTSVRQWIDTAKHPIKKKLYKDLVFQPMLELVKYLQANKFKVFIVSGGGIDFMRAWAEDVYGIPKDQIVGSSIKAKYDYNNGKPTITKLPELDFIDDHAGKPVGIQKFIGRKPVFAAGNSDGDLEMLQWTASNKLRNFELYVHHTDSAREWAYDRKSHVGTLDKGLDEATAKKWAIADMKNDWKVIYPAEK</sequence>
<evidence type="ECO:0000256" key="10">
    <source>
        <dbReference type="ARBA" id="ARBA00048523"/>
    </source>
</evidence>
<reference evidence="13" key="1">
    <citation type="submission" date="2020-01" db="EMBL/GenBank/DDBJ databases">
        <authorList>
            <person name="Seo Y.L."/>
        </authorList>
    </citation>
    <scope>NUCLEOTIDE SEQUENCE</scope>
    <source>
        <strain evidence="13">R11</strain>
    </source>
</reference>
<dbReference type="RefSeq" id="WP_166585340.1">
    <property type="nucleotide sequence ID" value="NZ_WWEO01000041.1"/>
</dbReference>